<name>A0A1E5QGP2_9CYAN</name>
<feature type="domain" description="Methyltransferase type 12" evidence="1">
    <location>
        <begin position="104"/>
        <end position="197"/>
    </location>
</feature>
<dbReference type="Gene3D" id="3.40.50.150">
    <property type="entry name" value="Vaccinia Virus protein VP39"/>
    <property type="match status" value="1"/>
</dbReference>
<dbReference type="EMBL" id="MJGC01000088">
    <property type="protein sequence ID" value="OEJ73483.1"/>
    <property type="molecule type" value="Genomic_DNA"/>
</dbReference>
<comment type="caution">
    <text evidence="2">The sequence shown here is derived from an EMBL/GenBank/DDBJ whole genome shotgun (WGS) entry which is preliminary data.</text>
</comment>
<dbReference type="InterPro" id="IPR013217">
    <property type="entry name" value="Methyltransf_12"/>
</dbReference>
<gene>
    <name evidence="2" type="ORF">BH720_19850</name>
</gene>
<dbReference type="STRING" id="1781255.BH720_19850"/>
<evidence type="ECO:0000259" key="1">
    <source>
        <dbReference type="Pfam" id="PF08242"/>
    </source>
</evidence>
<sequence length="554" mass="62955">MAKWGSFASVHPIPNSCKLISTSISAENYPAIRAFIQDQAVQAATFNSNIHPDDEMFSFLLDFYQGNTEKALLAYFKSGQEVMDRVRQIIEWKFGNFEKLESFLDFACGYGRFTRFLVQELSPKRICVSDIYTSAVDFQKQQFGVQGIYSTTNPTEWKCDRTFDCILVASLFSHLPEPTFIAWLAKLYNQLSPQGILLFSVHDSAILPAGQQMPESGICFVEDSESKSLSTQEYGSTWVTETFVQRAIQQATGASLPYYRIKKGLWQQDLYILAKNPDTQFSSLQVKSMPRGYLGKCFINNKYRLQLQGWAIDLSPNESIKTVQIWINGQLKQECLPITERPDVAELLGVDRILKAGWVCSCPLDFATPIDRTILLIKIISTSGIERLIHVSILESALTKPLPDQFEIPETVSETIPLDRRIKAGWRTVREQLNIQEKKGWIKGSLDEVETLTSTYFVLKGWAADTSLNSQIADVQIWINDQLIQRSLPFIPRIDVAQFLGDERLLNCGWTCAIEWKGCDRSDRLIVKAISSNQTERILYQDFLQAALKLNHVN</sequence>
<dbReference type="SUPFAM" id="SSF53335">
    <property type="entry name" value="S-adenosyl-L-methionine-dependent methyltransferases"/>
    <property type="match status" value="1"/>
</dbReference>
<accession>A0A1E5QGP2</accession>
<protein>
    <recommendedName>
        <fullName evidence="1">Methyltransferase type 12 domain-containing protein</fullName>
    </recommendedName>
</protein>
<dbReference type="CDD" id="cd02440">
    <property type="entry name" value="AdoMet_MTases"/>
    <property type="match status" value="1"/>
</dbReference>
<proteinExistence type="predicted"/>
<dbReference type="InterPro" id="IPR029063">
    <property type="entry name" value="SAM-dependent_MTases_sf"/>
</dbReference>
<dbReference type="Pfam" id="PF08242">
    <property type="entry name" value="Methyltransf_12"/>
    <property type="match status" value="1"/>
</dbReference>
<evidence type="ECO:0000313" key="2">
    <source>
        <dbReference type="EMBL" id="OEJ73483.1"/>
    </source>
</evidence>
<dbReference type="AlphaFoldDB" id="A0A1E5QGP2"/>
<reference evidence="2" key="1">
    <citation type="submission" date="2016-09" db="EMBL/GenBank/DDBJ databases">
        <title>Draft genome of thermotolerant cyanobacterium Desertifilum sp. strain IPPAS B-1220.</title>
        <authorList>
            <person name="Sinetova M.A."/>
            <person name="Bolakhan K."/>
            <person name="Zayadan B.K."/>
            <person name="Mironov K.S."/>
            <person name="Ustinova V."/>
            <person name="Kupriyanova E.V."/>
            <person name="Sidorov R.A."/>
            <person name="Skrypnik A.N."/>
            <person name="Gogoleva N.E."/>
            <person name="Gogolev Y.V."/>
            <person name="Los D.A."/>
        </authorList>
    </citation>
    <scope>NUCLEOTIDE SEQUENCE [LARGE SCALE GENOMIC DNA]</scope>
    <source>
        <strain evidence="2">IPPAS B-1220</strain>
    </source>
</reference>
<organism evidence="2">
    <name type="scientific">Desertifilum tharense IPPAS B-1220</name>
    <dbReference type="NCBI Taxonomy" id="1781255"/>
    <lineage>
        <taxon>Bacteria</taxon>
        <taxon>Bacillati</taxon>
        <taxon>Cyanobacteriota</taxon>
        <taxon>Cyanophyceae</taxon>
        <taxon>Desertifilales</taxon>
        <taxon>Desertifilaceae</taxon>
        <taxon>Desertifilum</taxon>
    </lineage>
</organism>